<evidence type="ECO:0000259" key="8">
    <source>
        <dbReference type="Pfam" id="PF00892"/>
    </source>
</evidence>
<dbReference type="InterPro" id="IPR037185">
    <property type="entry name" value="EmrE-like"/>
</dbReference>
<gene>
    <name evidence="9" type="ORF">SAMN02745227_00426</name>
</gene>
<feature type="transmembrane region" description="Helical" evidence="7">
    <location>
        <begin position="140"/>
        <end position="161"/>
    </location>
</feature>
<dbReference type="PANTHER" id="PTHR42920:SF5">
    <property type="entry name" value="EAMA DOMAIN-CONTAINING PROTEIN"/>
    <property type="match status" value="1"/>
</dbReference>
<feature type="transmembrane region" description="Helical" evidence="7">
    <location>
        <begin position="173"/>
        <end position="194"/>
    </location>
</feature>
<feature type="transmembrane region" description="Helical" evidence="7">
    <location>
        <begin position="63"/>
        <end position="82"/>
    </location>
</feature>
<dbReference type="PANTHER" id="PTHR42920">
    <property type="entry name" value="OS03G0707200 PROTEIN-RELATED"/>
    <property type="match status" value="1"/>
</dbReference>
<feature type="transmembrane region" description="Helical" evidence="7">
    <location>
        <begin position="118"/>
        <end position="134"/>
    </location>
</feature>
<feature type="transmembrane region" description="Helical" evidence="7">
    <location>
        <begin position="235"/>
        <end position="255"/>
    </location>
</feature>
<feature type="transmembrane region" description="Helical" evidence="7">
    <location>
        <begin position="261"/>
        <end position="279"/>
    </location>
</feature>
<dbReference type="InterPro" id="IPR000620">
    <property type="entry name" value="EamA_dom"/>
</dbReference>
<dbReference type="AlphaFoldDB" id="A0A1M6L9N4"/>
<evidence type="ECO:0000313" key="10">
    <source>
        <dbReference type="Proteomes" id="UP000243547"/>
    </source>
</evidence>
<name>A0A1M6L9N4_9FIRM</name>
<dbReference type="InterPro" id="IPR051258">
    <property type="entry name" value="Diverse_Substrate_Transporter"/>
</dbReference>
<evidence type="ECO:0000256" key="6">
    <source>
        <dbReference type="ARBA" id="ARBA00023136"/>
    </source>
</evidence>
<dbReference type="SUPFAM" id="SSF103481">
    <property type="entry name" value="Multidrug resistance efflux transporter EmrE"/>
    <property type="match status" value="2"/>
</dbReference>
<reference evidence="10" key="1">
    <citation type="submission" date="2016-11" db="EMBL/GenBank/DDBJ databases">
        <authorList>
            <person name="Varghese N."/>
            <person name="Submissions S."/>
        </authorList>
    </citation>
    <scope>NUCLEOTIDE SEQUENCE [LARGE SCALE GENOMIC DNA]</scope>
    <source>
        <strain evidence="10">DSM 14826</strain>
    </source>
</reference>
<evidence type="ECO:0000256" key="3">
    <source>
        <dbReference type="ARBA" id="ARBA00022475"/>
    </source>
</evidence>
<feature type="domain" description="EamA" evidence="8">
    <location>
        <begin position="5"/>
        <end position="133"/>
    </location>
</feature>
<dbReference type="STRING" id="1120989.SAMN02745227_00426"/>
<feature type="transmembrane region" description="Helical" evidence="7">
    <location>
        <begin position="7"/>
        <end position="27"/>
    </location>
</feature>
<evidence type="ECO:0000256" key="5">
    <source>
        <dbReference type="ARBA" id="ARBA00022989"/>
    </source>
</evidence>
<protein>
    <submittedName>
        <fullName evidence="9">Threonine/homoserine efflux transporter RhtA</fullName>
    </submittedName>
</protein>
<dbReference type="Pfam" id="PF00892">
    <property type="entry name" value="EamA"/>
    <property type="match status" value="2"/>
</dbReference>
<evidence type="ECO:0000256" key="4">
    <source>
        <dbReference type="ARBA" id="ARBA00022692"/>
    </source>
</evidence>
<evidence type="ECO:0000256" key="1">
    <source>
        <dbReference type="ARBA" id="ARBA00004651"/>
    </source>
</evidence>
<comment type="similarity">
    <text evidence="2">Belongs to the EamA transporter family.</text>
</comment>
<evidence type="ECO:0000313" key="9">
    <source>
        <dbReference type="EMBL" id="SHJ67865.1"/>
    </source>
</evidence>
<feature type="transmembrane region" description="Helical" evidence="7">
    <location>
        <begin position="33"/>
        <end position="51"/>
    </location>
</feature>
<sequence length="295" mass="32212">MKFGGELLLIFITIIWGTTFAVLKTALESLSPFSLIAVRFTMATLLGFLIFWKEIKGINKGEIKGGIILGLLLAGGLIFQITGLKYTTAAKGAFLTGLAVIFVPFFDSLVGIKVKRKTIFAVFFAILGTALLSFERDLPYGINYGDFLVLLCALCFAGYIFVLDKIANKGNTYCYTVVQVVVVGVIGWVLALIFDGPPKIGNFTVVLELFYLALFATILSTVLQTIGQKKVSGQRAAIIFTLEPVFGAIFAYLLIGERLTLQQLIGSIVIFTAILYNEVNGELLKLIKKGVFSDR</sequence>
<feature type="transmembrane region" description="Helical" evidence="7">
    <location>
        <begin position="88"/>
        <end position="106"/>
    </location>
</feature>
<organism evidence="9 10">
    <name type="scientific">Anaerobranca californiensis DSM 14826</name>
    <dbReference type="NCBI Taxonomy" id="1120989"/>
    <lineage>
        <taxon>Bacteria</taxon>
        <taxon>Bacillati</taxon>
        <taxon>Bacillota</taxon>
        <taxon>Clostridia</taxon>
        <taxon>Eubacteriales</taxon>
        <taxon>Proteinivoracaceae</taxon>
        <taxon>Anaerobranca</taxon>
    </lineage>
</organism>
<keyword evidence="5 7" id="KW-1133">Transmembrane helix</keyword>
<keyword evidence="6 7" id="KW-0472">Membrane</keyword>
<dbReference type="GO" id="GO:0005886">
    <property type="term" value="C:plasma membrane"/>
    <property type="evidence" value="ECO:0007669"/>
    <property type="project" value="UniProtKB-SubCell"/>
</dbReference>
<dbReference type="Proteomes" id="UP000243547">
    <property type="component" value="Unassembled WGS sequence"/>
</dbReference>
<proteinExistence type="inferred from homology"/>
<feature type="transmembrane region" description="Helical" evidence="7">
    <location>
        <begin position="200"/>
        <end position="223"/>
    </location>
</feature>
<evidence type="ECO:0000256" key="2">
    <source>
        <dbReference type="ARBA" id="ARBA00007362"/>
    </source>
</evidence>
<dbReference type="EMBL" id="FRAI01000005">
    <property type="protein sequence ID" value="SHJ67865.1"/>
    <property type="molecule type" value="Genomic_DNA"/>
</dbReference>
<keyword evidence="3" id="KW-1003">Cell membrane</keyword>
<feature type="domain" description="EamA" evidence="8">
    <location>
        <begin position="144"/>
        <end position="275"/>
    </location>
</feature>
<keyword evidence="10" id="KW-1185">Reference proteome</keyword>
<evidence type="ECO:0000256" key="7">
    <source>
        <dbReference type="SAM" id="Phobius"/>
    </source>
</evidence>
<keyword evidence="4 7" id="KW-0812">Transmembrane</keyword>
<comment type="subcellular location">
    <subcellularLocation>
        <location evidence="1">Cell membrane</location>
        <topology evidence="1">Multi-pass membrane protein</topology>
    </subcellularLocation>
</comment>
<accession>A0A1M6L9N4</accession>